<dbReference type="Proteomes" id="UP001519363">
    <property type="component" value="Unassembled WGS sequence"/>
</dbReference>
<proteinExistence type="predicted"/>
<name>A0ABS5ARD4_9PSEU</name>
<evidence type="ECO:0008006" key="4">
    <source>
        <dbReference type="Google" id="ProtNLM"/>
    </source>
</evidence>
<evidence type="ECO:0000313" key="3">
    <source>
        <dbReference type="Proteomes" id="UP001519363"/>
    </source>
</evidence>
<gene>
    <name evidence="2" type="ORF">JOF53_007977</name>
</gene>
<evidence type="ECO:0000256" key="1">
    <source>
        <dbReference type="SAM" id="MobiDB-lite"/>
    </source>
</evidence>
<accession>A0ABS5ARD4</accession>
<organism evidence="2 3">
    <name type="scientific">Crossiella equi</name>
    <dbReference type="NCBI Taxonomy" id="130796"/>
    <lineage>
        <taxon>Bacteria</taxon>
        <taxon>Bacillati</taxon>
        <taxon>Actinomycetota</taxon>
        <taxon>Actinomycetes</taxon>
        <taxon>Pseudonocardiales</taxon>
        <taxon>Pseudonocardiaceae</taxon>
        <taxon>Crossiella</taxon>
    </lineage>
</organism>
<reference evidence="2 3" key="1">
    <citation type="submission" date="2021-03" db="EMBL/GenBank/DDBJ databases">
        <title>Sequencing the genomes of 1000 actinobacteria strains.</title>
        <authorList>
            <person name="Klenk H.-P."/>
        </authorList>
    </citation>
    <scope>NUCLEOTIDE SEQUENCE [LARGE SCALE GENOMIC DNA]</scope>
    <source>
        <strain evidence="2 3">DSM 44580</strain>
    </source>
</reference>
<comment type="caution">
    <text evidence="2">The sequence shown here is derived from an EMBL/GenBank/DDBJ whole genome shotgun (WGS) entry which is preliminary data.</text>
</comment>
<protein>
    <recommendedName>
        <fullName evidence="4">Head-to-tail adaptor</fullName>
    </recommendedName>
</protein>
<dbReference type="RefSeq" id="WP_086789753.1">
    <property type="nucleotide sequence ID" value="NZ_JAGIOO010000001.1"/>
</dbReference>
<keyword evidence="3" id="KW-1185">Reference proteome</keyword>
<feature type="region of interest" description="Disordered" evidence="1">
    <location>
        <begin position="117"/>
        <end position="141"/>
    </location>
</feature>
<evidence type="ECO:0000313" key="2">
    <source>
        <dbReference type="EMBL" id="MBP2479105.1"/>
    </source>
</evidence>
<sequence length="159" mass="16951">MTAAALPPLASLAELSERMQRPLAGTPEEKRALAALADASALVRAEVPPGLLVPTVPEVVVTVVCQAAARAVRNPDGFSSETAGQYTYRYGEAGTNGVYLTGDDRAILRRLSRRSGLRSTRTPYGAGEHTDPPYRLPVLYRNGQPGEPFPWEVPPASAP</sequence>
<dbReference type="EMBL" id="JAGIOO010000001">
    <property type="protein sequence ID" value="MBP2479105.1"/>
    <property type="molecule type" value="Genomic_DNA"/>
</dbReference>